<protein>
    <submittedName>
        <fullName evidence="3">Putative pectinesterase/pectinesterase inhibitor 22</fullName>
    </submittedName>
</protein>
<sequence>MAGPNARVAPSCIIKIRGEEHRARLGGRSRRGITNQSNTNVVLQMLLRRLPRHLMGRIRPSILQRMRSVRHCRFSPPSSRTPSSTPDPSSFFTFTAQSRNGQYEPVGFVFQFCKFTISPKAAAHGISKVSRATLGRPWRRKMRKEEEEPRLKY</sequence>
<evidence type="ECO:0000256" key="1">
    <source>
        <dbReference type="ARBA" id="ARBA00004191"/>
    </source>
</evidence>
<organism evidence="3 4">
    <name type="scientific">Senna tora</name>
    <dbReference type="NCBI Taxonomy" id="362788"/>
    <lineage>
        <taxon>Eukaryota</taxon>
        <taxon>Viridiplantae</taxon>
        <taxon>Streptophyta</taxon>
        <taxon>Embryophyta</taxon>
        <taxon>Tracheophyta</taxon>
        <taxon>Spermatophyta</taxon>
        <taxon>Magnoliopsida</taxon>
        <taxon>eudicotyledons</taxon>
        <taxon>Gunneridae</taxon>
        <taxon>Pentapetalae</taxon>
        <taxon>rosids</taxon>
        <taxon>fabids</taxon>
        <taxon>Fabales</taxon>
        <taxon>Fabaceae</taxon>
        <taxon>Caesalpinioideae</taxon>
        <taxon>Cassia clade</taxon>
        <taxon>Senna</taxon>
    </lineage>
</organism>
<reference evidence="3" key="1">
    <citation type="submission" date="2020-09" db="EMBL/GenBank/DDBJ databases">
        <title>Genome-Enabled Discovery of Anthraquinone Biosynthesis in Senna tora.</title>
        <authorList>
            <person name="Kang S.-H."/>
            <person name="Pandey R.P."/>
            <person name="Lee C.-M."/>
            <person name="Sim J.-S."/>
            <person name="Jeong J.-T."/>
            <person name="Choi B.-S."/>
            <person name="Jung M."/>
            <person name="Ginzburg D."/>
            <person name="Zhao K."/>
            <person name="Won S.Y."/>
            <person name="Oh T.-J."/>
            <person name="Yu Y."/>
            <person name="Kim N.-H."/>
            <person name="Lee O.R."/>
            <person name="Lee T.-H."/>
            <person name="Bashyal P."/>
            <person name="Kim T.-S."/>
            <person name="Lee W.-H."/>
            <person name="Kawkins C."/>
            <person name="Kim C.-K."/>
            <person name="Kim J.S."/>
            <person name="Ahn B.O."/>
            <person name="Rhee S.Y."/>
            <person name="Sohng J.K."/>
        </authorList>
    </citation>
    <scope>NUCLEOTIDE SEQUENCE</scope>
    <source>
        <tissue evidence="3">Leaf</tissue>
    </source>
</reference>
<keyword evidence="2" id="KW-0134">Cell wall</keyword>
<evidence type="ECO:0000313" key="3">
    <source>
        <dbReference type="EMBL" id="KAF7821977.1"/>
    </source>
</evidence>
<evidence type="ECO:0000256" key="2">
    <source>
        <dbReference type="ARBA" id="ARBA00022512"/>
    </source>
</evidence>
<dbReference type="Proteomes" id="UP000634136">
    <property type="component" value="Unassembled WGS sequence"/>
</dbReference>
<keyword evidence="2" id="KW-0964">Secreted</keyword>
<dbReference type="AlphaFoldDB" id="A0A834WGL8"/>
<dbReference type="InterPro" id="IPR012334">
    <property type="entry name" value="Pectin_lyas_fold"/>
</dbReference>
<accession>A0A834WGL8</accession>
<keyword evidence="4" id="KW-1185">Reference proteome</keyword>
<comment type="subcellular location">
    <subcellularLocation>
        <location evidence="1">Secreted</location>
        <location evidence="1">Cell wall</location>
    </subcellularLocation>
</comment>
<gene>
    <name evidence="3" type="ORF">G2W53_027432</name>
</gene>
<dbReference type="OrthoDB" id="2019149at2759"/>
<evidence type="ECO:0000313" key="4">
    <source>
        <dbReference type="Proteomes" id="UP000634136"/>
    </source>
</evidence>
<name>A0A834WGL8_9FABA</name>
<comment type="caution">
    <text evidence="3">The sequence shown here is derived from an EMBL/GenBank/DDBJ whole genome shotgun (WGS) entry which is preliminary data.</text>
</comment>
<dbReference type="Gene3D" id="2.160.20.10">
    <property type="entry name" value="Single-stranded right-handed beta-helix, Pectin lyase-like"/>
    <property type="match status" value="1"/>
</dbReference>
<proteinExistence type="predicted"/>
<dbReference type="EMBL" id="JAAIUW010000008">
    <property type="protein sequence ID" value="KAF7821977.1"/>
    <property type="molecule type" value="Genomic_DNA"/>
</dbReference>